<organism evidence="3 4">
    <name type="scientific">Marinomonas maritima</name>
    <dbReference type="NCBI Taxonomy" id="2940935"/>
    <lineage>
        <taxon>Bacteria</taxon>
        <taxon>Pseudomonadati</taxon>
        <taxon>Pseudomonadota</taxon>
        <taxon>Gammaproteobacteria</taxon>
        <taxon>Oceanospirillales</taxon>
        <taxon>Oceanospirillaceae</taxon>
        <taxon>Marinomonas</taxon>
    </lineage>
</organism>
<evidence type="ECO:0000313" key="3">
    <source>
        <dbReference type="EMBL" id="MDE8602522.1"/>
    </source>
</evidence>
<dbReference type="SUPFAM" id="SSF69322">
    <property type="entry name" value="Tricorn protease domain 2"/>
    <property type="match status" value="1"/>
</dbReference>
<comment type="caution">
    <text evidence="3">The sequence shown here is derived from an EMBL/GenBank/DDBJ whole genome shotgun (WGS) entry which is preliminary data.</text>
</comment>
<keyword evidence="2" id="KW-0732">Signal</keyword>
<proteinExistence type="predicted"/>
<evidence type="ECO:0008006" key="5">
    <source>
        <dbReference type="Google" id="ProtNLM"/>
    </source>
</evidence>
<feature type="signal peptide" evidence="2">
    <location>
        <begin position="1"/>
        <end position="18"/>
    </location>
</feature>
<evidence type="ECO:0000256" key="2">
    <source>
        <dbReference type="SAM" id="SignalP"/>
    </source>
</evidence>
<gene>
    <name evidence="3" type="ORF">M3I01_006230</name>
</gene>
<evidence type="ECO:0000313" key="4">
    <source>
        <dbReference type="Proteomes" id="UP001139522"/>
    </source>
</evidence>
<feature type="compositionally biased region" description="Polar residues" evidence="1">
    <location>
        <begin position="197"/>
        <end position="207"/>
    </location>
</feature>
<sequence>MIKLLGGASLLAMSLATAAIASEHHDDDNVTLYRVFVGDHDAPRVTAFDLNTPKKHWTFNTIGQTKLYSVADNSVIVAVQSDHDQVNFIQSGFHTHNHGDHADIEIHDPEAVKASIQGPRPFHVIDHGNRVSINFDKGGYASVLDNAELAKGTIKETQIHQKHAHHGIVVPWGDNWLSSIASDEAEEGHAPPRIGLQNVSSDGTPTGDLQTCTGLHGEAFSGTYLAVGCEEGVLVAKSGKNETQYKMLPYPSNFPKDEMSGTLKGAKSFQVFLASYGAKNLAIIDPTESPYMQLVELPFRRIDFILDPVKIQNAYVLTEDGQIHRINLLNGEIEDSARVTKPYSMDGHWNDPRPRLAMAGDEIIMTDPIAGLVRRISTKDFSEIDTVVVEGTPYNITVVGGSGISH</sequence>
<evidence type="ECO:0000256" key="1">
    <source>
        <dbReference type="SAM" id="MobiDB-lite"/>
    </source>
</evidence>
<dbReference type="Proteomes" id="UP001139522">
    <property type="component" value="Unassembled WGS sequence"/>
</dbReference>
<dbReference type="RefSeq" id="WP_255894858.1">
    <property type="nucleotide sequence ID" value="NZ_JAMZEG020000002.1"/>
</dbReference>
<reference evidence="3" key="1">
    <citation type="submission" date="2023-01" db="EMBL/GenBank/DDBJ databases">
        <title>Psychroserpens sp. MSW6 and Marinomonas sp. RSW2, isolated from seawater.</title>
        <authorList>
            <person name="Kristyanto S."/>
            <person name="Jung J."/>
            <person name="Kim J.M."/>
            <person name="Jeon C.O."/>
        </authorList>
    </citation>
    <scope>NUCLEOTIDE SEQUENCE</scope>
    <source>
        <strain evidence="3">RSW2</strain>
    </source>
</reference>
<name>A0ABT5WCW5_9GAMM</name>
<keyword evidence="4" id="KW-1185">Reference proteome</keyword>
<accession>A0ABT5WCW5</accession>
<protein>
    <recommendedName>
        <fullName evidence="5">Zinc transport system substrate-binding protein</fullName>
    </recommendedName>
</protein>
<dbReference type="EMBL" id="JAMZEG020000002">
    <property type="protein sequence ID" value="MDE8602522.1"/>
    <property type="molecule type" value="Genomic_DNA"/>
</dbReference>
<feature type="region of interest" description="Disordered" evidence="1">
    <location>
        <begin position="184"/>
        <end position="207"/>
    </location>
</feature>
<feature type="chain" id="PRO_5045486296" description="Zinc transport system substrate-binding protein" evidence="2">
    <location>
        <begin position="19"/>
        <end position="406"/>
    </location>
</feature>